<evidence type="ECO:0000256" key="2">
    <source>
        <dbReference type="ARBA" id="ARBA00022692"/>
    </source>
</evidence>
<evidence type="ECO:0000256" key="3">
    <source>
        <dbReference type="ARBA" id="ARBA00022989"/>
    </source>
</evidence>
<feature type="domain" description="Rhodopsin" evidence="8">
    <location>
        <begin position="66"/>
        <end position="307"/>
    </location>
</feature>
<gene>
    <name evidence="9" type="ORF">Sste5346_001465</name>
</gene>
<organism evidence="9 10">
    <name type="scientific">Sporothrix stenoceras</name>
    <dbReference type="NCBI Taxonomy" id="5173"/>
    <lineage>
        <taxon>Eukaryota</taxon>
        <taxon>Fungi</taxon>
        <taxon>Dikarya</taxon>
        <taxon>Ascomycota</taxon>
        <taxon>Pezizomycotina</taxon>
        <taxon>Sordariomycetes</taxon>
        <taxon>Sordariomycetidae</taxon>
        <taxon>Ophiostomatales</taxon>
        <taxon>Ophiostomataceae</taxon>
        <taxon>Sporothrix</taxon>
    </lineage>
</organism>
<evidence type="ECO:0000256" key="5">
    <source>
        <dbReference type="ARBA" id="ARBA00038359"/>
    </source>
</evidence>
<feature type="transmembrane region" description="Helical" evidence="7">
    <location>
        <begin position="206"/>
        <end position="233"/>
    </location>
</feature>
<comment type="similarity">
    <text evidence="5">Belongs to the SAT4 family.</text>
</comment>
<evidence type="ECO:0000313" key="9">
    <source>
        <dbReference type="EMBL" id="KAL1902484.1"/>
    </source>
</evidence>
<evidence type="ECO:0000256" key="7">
    <source>
        <dbReference type="SAM" id="Phobius"/>
    </source>
</evidence>
<keyword evidence="4 7" id="KW-0472">Membrane</keyword>
<feature type="compositionally biased region" description="Basic residues" evidence="6">
    <location>
        <begin position="381"/>
        <end position="390"/>
    </location>
</feature>
<evidence type="ECO:0000259" key="8">
    <source>
        <dbReference type="Pfam" id="PF20684"/>
    </source>
</evidence>
<feature type="transmembrane region" description="Helical" evidence="7">
    <location>
        <begin position="127"/>
        <end position="153"/>
    </location>
</feature>
<feature type="compositionally biased region" description="Polar residues" evidence="6">
    <location>
        <begin position="347"/>
        <end position="358"/>
    </location>
</feature>
<dbReference type="PANTHER" id="PTHR33048">
    <property type="entry name" value="PTH11-LIKE INTEGRAL MEMBRANE PROTEIN (AFU_ORTHOLOGUE AFUA_5G11245)"/>
    <property type="match status" value="1"/>
</dbReference>
<feature type="transmembrane region" description="Helical" evidence="7">
    <location>
        <begin position="245"/>
        <end position="270"/>
    </location>
</feature>
<comment type="caution">
    <text evidence="9">The sequence shown here is derived from an EMBL/GenBank/DDBJ whole genome shotgun (WGS) entry which is preliminary data.</text>
</comment>
<feature type="transmembrane region" description="Helical" evidence="7">
    <location>
        <begin position="47"/>
        <end position="70"/>
    </location>
</feature>
<evidence type="ECO:0000313" key="10">
    <source>
        <dbReference type="Proteomes" id="UP001583186"/>
    </source>
</evidence>
<keyword evidence="2 7" id="KW-0812">Transmembrane</keyword>
<sequence>MMMERQGSGLATAMAAALRRRDALYTANLTPAEIAQLDLSNKHSLEALVTVVSAVAMALITSTVVLRLTVRRYSVGRFFLDDYLVILASLFTLVVCAVVIAATKFGLGQHVWNLDFSTILDQLKVCIQLMFVANIFYAAAIAFTKLSIIASYLHIFAPRGLLKTTLYVTGGVTIGLGLASVPATIFECIPVAGAWSLSDDAHCYTFVNFLYASTAINVTTDLILCIVPIPLFWRLQLPQRQKIMISVLFFLGGFACIASIIRLAYLHLLYDPIDVTYDLVSSVMWTIAECTIGIVCVSLPPLRSLFAKFWPGVFGNVNNAHSSNGAGGGGLGAKSNMSPHHPYARQPSGTMNTIGSNRRSVKGSKSAADVGVIAMSSMPSHHSRHSRHSLHSSEFDDDEEDTSSHGRLAKKLDEGSPSTVAGSTAGDEVGLTPPEPEVVVSEKPQRRPATNDVEMGIVHSPDSSRPDSAWNVRHHE</sequence>
<evidence type="ECO:0000256" key="1">
    <source>
        <dbReference type="ARBA" id="ARBA00004141"/>
    </source>
</evidence>
<feature type="region of interest" description="Disordered" evidence="6">
    <location>
        <begin position="325"/>
        <end position="476"/>
    </location>
</feature>
<name>A0ABR3ZPS7_9PEZI</name>
<proteinExistence type="inferred from homology"/>
<evidence type="ECO:0000256" key="6">
    <source>
        <dbReference type="SAM" id="MobiDB-lite"/>
    </source>
</evidence>
<protein>
    <recommendedName>
        <fullName evidence="8">Rhodopsin domain-containing protein</fullName>
    </recommendedName>
</protein>
<keyword evidence="3 7" id="KW-1133">Transmembrane helix</keyword>
<feature type="transmembrane region" description="Helical" evidence="7">
    <location>
        <begin position="282"/>
        <end position="302"/>
    </location>
</feature>
<reference evidence="9 10" key="1">
    <citation type="journal article" date="2024" name="IMA Fungus">
        <title>IMA Genome - F19 : A genome assembly and annotation guide to empower mycologists, including annotated draft genome sequences of Ceratocystis pirilliformis, Diaporthe australafricana, Fusarium ophioides, Paecilomyces lecythidis, and Sporothrix stenoceras.</title>
        <authorList>
            <person name="Aylward J."/>
            <person name="Wilson A.M."/>
            <person name="Visagie C.M."/>
            <person name="Spraker J."/>
            <person name="Barnes I."/>
            <person name="Buitendag C."/>
            <person name="Ceriani C."/>
            <person name="Del Mar Angel L."/>
            <person name="du Plessis D."/>
            <person name="Fuchs T."/>
            <person name="Gasser K."/>
            <person name="Kramer D."/>
            <person name="Li W."/>
            <person name="Munsamy K."/>
            <person name="Piso A."/>
            <person name="Price J.L."/>
            <person name="Sonnekus B."/>
            <person name="Thomas C."/>
            <person name="van der Nest A."/>
            <person name="van Dijk A."/>
            <person name="van Heerden A."/>
            <person name="van Vuuren N."/>
            <person name="Yilmaz N."/>
            <person name="Duong T.A."/>
            <person name="van der Merwe N.A."/>
            <person name="Wingfield M.J."/>
            <person name="Wingfield B.D."/>
        </authorList>
    </citation>
    <scope>NUCLEOTIDE SEQUENCE [LARGE SCALE GENOMIC DNA]</scope>
    <source>
        <strain evidence="9 10">CMW 5346</strain>
    </source>
</reference>
<dbReference type="InterPro" id="IPR049326">
    <property type="entry name" value="Rhodopsin_dom_fungi"/>
</dbReference>
<comment type="subcellular location">
    <subcellularLocation>
        <location evidence="1">Membrane</location>
        <topology evidence="1">Multi-pass membrane protein</topology>
    </subcellularLocation>
</comment>
<evidence type="ECO:0000256" key="4">
    <source>
        <dbReference type="ARBA" id="ARBA00023136"/>
    </source>
</evidence>
<dbReference type="PANTHER" id="PTHR33048:SF131">
    <property type="entry name" value="INTEGRAL MEMBRANE PROTEIN"/>
    <property type="match status" value="1"/>
</dbReference>
<dbReference type="Pfam" id="PF20684">
    <property type="entry name" value="Fung_rhodopsin"/>
    <property type="match status" value="1"/>
</dbReference>
<dbReference type="Proteomes" id="UP001583186">
    <property type="component" value="Unassembled WGS sequence"/>
</dbReference>
<dbReference type="EMBL" id="JAWCUI010000005">
    <property type="protein sequence ID" value="KAL1902484.1"/>
    <property type="molecule type" value="Genomic_DNA"/>
</dbReference>
<keyword evidence="10" id="KW-1185">Reference proteome</keyword>
<accession>A0ABR3ZPS7</accession>
<feature type="transmembrane region" description="Helical" evidence="7">
    <location>
        <begin position="165"/>
        <end position="186"/>
    </location>
</feature>
<dbReference type="InterPro" id="IPR052337">
    <property type="entry name" value="SAT4-like"/>
</dbReference>
<feature type="transmembrane region" description="Helical" evidence="7">
    <location>
        <begin position="82"/>
        <end position="107"/>
    </location>
</feature>